<keyword evidence="1" id="KW-0472">Membrane</keyword>
<dbReference type="InterPro" id="IPR027417">
    <property type="entry name" value="P-loop_NTPase"/>
</dbReference>
<organism evidence="2 3">
    <name type="scientific">Discostella pseudostelligera</name>
    <dbReference type="NCBI Taxonomy" id="259834"/>
    <lineage>
        <taxon>Eukaryota</taxon>
        <taxon>Sar</taxon>
        <taxon>Stramenopiles</taxon>
        <taxon>Ochrophyta</taxon>
        <taxon>Bacillariophyta</taxon>
        <taxon>Coscinodiscophyceae</taxon>
        <taxon>Thalassiosirophycidae</taxon>
        <taxon>Stephanodiscales</taxon>
        <taxon>Stephanodiscaceae</taxon>
        <taxon>Discostella</taxon>
    </lineage>
</organism>
<keyword evidence="3" id="KW-1185">Reference proteome</keyword>
<dbReference type="EMBL" id="JALLBG020000186">
    <property type="protein sequence ID" value="KAL3760413.1"/>
    <property type="molecule type" value="Genomic_DNA"/>
</dbReference>
<gene>
    <name evidence="2" type="ORF">ACHAWU_005948</name>
</gene>
<dbReference type="Gene3D" id="3.40.50.300">
    <property type="entry name" value="P-loop containing nucleotide triphosphate hydrolases"/>
    <property type="match status" value="1"/>
</dbReference>
<evidence type="ECO:0000313" key="3">
    <source>
        <dbReference type="Proteomes" id="UP001530293"/>
    </source>
</evidence>
<evidence type="ECO:0000313" key="2">
    <source>
        <dbReference type="EMBL" id="KAL3760413.1"/>
    </source>
</evidence>
<proteinExistence type="predicted"/>
<dbReference type="AlphaFoldDB" id="A0ABD3M8Y5"/>
<name>A0ABD3M8Y5_9STRA</name>
<evidence type="ECO:0000256" key="1">
    <source>
        <dbReference type="SAM" id="Phobius"/>
    </source>
</evidence>
<accession>A0ABD3M8Y5</accession>
<protein>
    <recommendedName>
        <fullName evidence="4">Sulfotransferase</fullName>
    </recommendedName>
</protein>
<feature type="transmembrane region" description="Helical" evidence="1">
    <location>
        <begin position="30"/>
        <end position="50"/>
    </location>
</feature>
<reference evidence="2 3" key="1">
    <citation type="submission" date="2024-10" db="EMBL/GenBank/DDBJ databases">
        <title>Updated reference genomes for cyclostephanoid diatoms.</title>
        <authorList>
            <person name="Roberts W.R."/>
            <person name="Alverson A.J."/>
        </authorList>
    </citation>
    <scope>NUCLEOTIDE SEQUENCE [LARGE SCALE GENOMIC DNA]</scope>
    <source>
        <strain evidence="2 3">AJA232-27</strain>
    </source>
</reference>
<dbReference type="Proteomes" id="UP001530293">
    <property type="component" value="Unassembled WGS sequence"/>
</dbReference>
<keyword evidence="1" id="KW-0812">Transmembrane</keyword>
<comment type="caution">
    <text evidence="2">The sequence shown here is derived from an EMBL/GenBank/DDBJ whole genome shotgun (WGS) entry which is preliminary data.</text>
</comment>
<evidence type="ECO:0008006" key="4">
    <source>
        <dbReference type="Google" id="ProtNLM"/>
    </source>
</evidence>
<keyword evidence="1" id="KW-1133">Transmembrane helix</keyword>
<sequence length="461" mass="53121">MTMIINYLSPERRGEIAFDKGTTMIISTHIAWVVIISLHVLVIVVIWLRIPGLSTLLHHSTSTTAAVHSRPHTVAFDTEEQPDDQYDDPSQYRILMMHYHKTGFVLSRQLRRLAEKNLLRFDTLNATNDIHNSTIFRIPEKNWGSIQRPRQFNFSTKCQDIYHLEGGLIHVQESPDLFCNVDALVDILLNEDDIRTSRETRIIHFVRNPYSMALSNYFYHSQDPTPEPWVTNHNPCELEYVDSKLTLKHLLFPTLSDSGIMKKRDFDRLAKTCRSLFRKSPQLKTQSYEGHLHHLDPVDGLRLSTSQMMIRGGGEILIPGGDLLRMANNIIKLRELQRYLDEHGNERHRFTVVTVSMDDFISDPEAFTAMYLNFLLGNNSHLICPGMNCQPKIKMIAKSFGRSYARMKEEGSSHVTTGTHTDKDMMKNVLKRDPAFGPTMDGIERLVCEELRRSIESVRTE</sequence>